<dbReference type="eggNOG" id="COG0144">
    <property type="taxonomic scope" value="Bacteria"/>
</dbReference>
<dbReference type="HOGENOM" id="CLU_005316_0_2_5"/>
<keyword evidence="1 5" id="KW-0489">Methyltransferase</keyword>
<reference evidence="7 8" key="1">
    <citation type="submission" date="2006-01" db="EMBL/GenBank/DDBJ databases">
        <authorList>
            <person name="Hagstrom A."/>
            <person name="Ferriera S."/>
            <person name="Johnson J."/>
            <person name="Kravitz S."/>
            <person name="Halpern A."/>
            <person name="Remington K."/>
            <person name="Beeson K."/>
            <person name="Tran B."/>
            <person name="Rogers Y.-H."/>
            <person name="Friedman R."/>
            <person name="Venter J.C."/>
        </authorList>
    </citation>
    <scope>NUCLEOTIDE SEQUENCE [LARGE SCALE GENOMIC DNA]</scope>
    <source>
        <strain evidence="7 8">SKA53</strain>
    </source>
</reference>
<keyword evidence="2 5" id="KW-0808">Transferase</keyword>
<comment type="similarity">
    <text evidence="5">Belongs to the class I-like SAM-binding methyltransferase superfamily. RsmB/NOP family.</text>
</comment>
<feature type="active site" description="Nucleophile" evidence="5">
    <location>
        <position position="340"/>
    </location>
</feature>
<dbReference type="InterPro" id="IPR029063">
    <property type="entry name" value="SAM-dependent_MTases_sf"/>
</dbReference>
<organism evidence="7 8">
    <name type="scientific">Yoonia vestfoldensis SKA53</name>
    <dbReference type="NCBI Taxonomy" id="314232"/>
    <lineage>
        <taxon>Bacteria</taxon>
        <taxon>Pseudomonadati</taxon>
        <taxon>Pseudomonadota</taxon>
        <taxon>Alphaproteobacteria</taxon>
        <taxon>Rhodobacterales</taxon>
        <taxon>Paracoccaceae</taxon>
        <taxon>Yoonia</taxon>
    </lineage>
</organism>
<comment type="caution">
    <text evidence="5">Lacks conserved residue(s) required for the propagation of feature annotation.</text>
</comment>
<comment type="caution">
    <text evidence="7">The sequence shown here is derived from an EMBL/GenBank/DDBJ whole genome shotgun (WGS) entry which is preliminary data.</text>
</comment>
<evidence type="ECO:0000256" key="1">
    <source>
        <dbReference type="ARBA" id="ARBA00022603"/>
    </source>
</evidence>
<dbReference type="InterPro" id="IPR054728">
    <property type="entry name" value="RsmB-like_ferredoxin"/>
</dbReference>
<evidence type="ECO:0000256" key="3">
    <source>
        <dbReference type="ARBA" id="ARBA00022691"/>
    </source>
</evidence>
<sequence length="389" mass="41498">MTPGARVAAAITVLDQIGGGAFAEQALTGWARASRFAGAKDRAAVRDHVFDVLRCRRSLGESDGRLLMARLLQRDNVDLSHIFNGLDHAPDVLSETEAAALALPLALSDAAACDLPDWLWPVWQASLGADALQAAQAQQARADVFLRVNQRRITLAAAMAALAQDGVTAQAHDTVDGCLRVLDNPRRIRTAAAYLTGLVELQDAASQRAVQMVPVAAGARVLDYCAGGGGKALAFADRHVADIFAHDIAPARMADLPDRAARAGVVITRLAPDQVADHAPFDVVFCDAPCSGSGTWRRSPDAKWRLTRDRLDALCAIQNDVIGRAATFVAPQGLLAYATCSVLQDENDAVITRFLHCNPAWSVMLRDQRLPGPDGDGFFLSVLAQNNIS</sequence>
<dbReference type="PRINTS" id="PR02008">
    <property type="entry name" value="RCMTFAMILY"/>
</dbReference>
<dbReference type="CDD" id="cd02440">
    <property type="entry name" value="AdoMet_MTases"/>
    <property type="match status" value="1"/>
</dbReference>
<dbReference type="EMBL" id="AAMS01000012">
    <property type="protein sequence ID" value="EAQ05200.1"/>
    <property type="molecule type" value="Genomic_DNA"/>
</dbReference>
<dbReference type="AlphaFoldDB" id="A3V9E4"/>
<evidence type="ECO:0000259" key="6">
    <source>
        <dbReference type="PROSITE" id="PS51686"/>
    </source>
</evidence>
<dbReference type="Gene3D" id="3.40.50.150">
    <property type="entry name" value="Vaccinia Virus protein VP39"/>
    <property type="match status" value="1"/>
</dbReference>
<dbReference type="Proteomes" id="UP000004507">
    <property type="component" value="Unassembled WGS sequence"/>
</dbReference>
<accession>A3V9E4</accession>
<dbReference type="Gene3D" id="3.30.70.1170">
    <property type="entry name" value="Sun protein, domain 3"/>
    <property type="match status" value="1"/>
</dbReference>
<protein>
    <submittedName>
        <fullName evidence="7">Possible NOL1/NOP2/sun family protein</fullName>
    </submittedName>
</protein>
<dbReference type="GO" id="GO:0008173">
    <property type="term" value="F:RNA methyltransferase activity"/>
    <property type="evidence" value="ECO:0007669"/>
    <property type="project" value="InterPro"/>
</dbReference>
<dbReference type="InterPro" id="IPR023267">
    <property type="entry name" value="RCMT"/>
</dbReference>
<dbReference type="PROSITE" id="PS51686">
    <property type="entry name" value="SAM_MT_RSMB_NOP"/>
    <property type="match status" value="1"/>
</dbReference>
<keyword evidence="4 5" id="KW-0694">RNA-binding</keyword>
<gene>
    <name evidence="7" type="ORF">SKA53_03254</name>
</gene>
<name>A3V9E4_9RHOB</name>
<dbReference type="SUPFAM" id="SSF53335">
    <property type="entry name" value="S-adenosyl-L-methionine-dependent methyltransferases"/>
    <property type="match status" value="1"/>
</dbReference>
<feature type="binding site" evidence="5">
    <location>
        <position position="247"/>
    </location>
    <ligand>
        <name>S-adenosyl-L-methionine</name>
        <dbReference type="ChEBI" id="CHEBI:59789"/>
    </ligand>
</feature>
<dbReference type="RefSeq" id="WP_007204607.1">
    <property type="nucleotide sequence ID" value="NZ_CH672414.1"/>
</dbReference>
<keyword evidence="8" id="KW-1185">Reference proteome</keyword>
<dbReference type="PANTHER" id="PTHR22807">
    <property type="entry name" value="NOP2 YEAST -RELATED NOL1/NOP2/FMU SUN DOMAIN-CONTAINING"/>
    <property type="match status" value="1"/>
</dbReference>
<evidence type="ECO:0000313" key="7">
    <source>
        <dbReference type="EMBL" id="EAQ05200.1"/>
    </source>
</evidence>
<dbReference type="STRING" id="314232.SKA53_03254"/>
<dbReference type="InterPro" id="IPR001678">
    <property type="entry name" value="MeTrfase_RsmB-F_NOP2_dom"/>
</dbReference>
<evidence type="ECO:0000256" key="4">
    <source>
        <dbReference type="ARBA" id="ARBA00022884"/>
    </source>
</evidence>
<feature type="domain" description="SAM-dependent MTase RsmB/NOP-type" evidence="6">
    <location>
        <begin position="134"/>
        <end position="389"/>
    </location>
</feature>
<dbReference type="Pfam" id="PF22458">
    <property type="entry name" value="RsmF-B_ferredox"/>
    <property type="match status" value="1"/>
</dbReference>
<proteinExistence type="inferred from homology"/>
<evidence type="ECO:0000313" key="8">
    <source>
        <dbReference type="Proteomes" id="UP000004507"/>
    </source>
</evidence>
<dbReference type="InterPro" id="IPR049560">
    <property type="entry name" value="MeTrfase_RsmB-F_NOP2_cat"/>
</dbReference>
<evidence type="ECO:0000256" key="2">
    <source>
        <dbReference type="ARBA" id="ARBA00022679"/>
    </source>
</evidence>
<dbReference type="GO" id="GO:0001510">
    <property type="term" value="P:RNA methylation"/>
    <property type="evidence" value="ECO:0007669"/>
    <property type="project" value="InterPro"/>
</dbReference>
<feature type="binding site" evidence="5">
    <location>
        <position position="287"/>
    </location>
    <ligand>
        <name>S-adenosyl-L-methionine</name>
        <dbReference type="ChEBI" id="CHEBI:59789"/>
    </ligand>
</feature>
<dbReference type="OrthoDB" id="9810297at2"/>
<evidence type="ECO:0000256" key="5">
    <source>
        <dbReference type="PROSITE-ProRule" id="PRU01023"/>
    </source>
</evidence>
<dbReference type="GO" id="GO:0003723">
    <property type="term" value="F:RNA binding"/>
    <property type="evidence" value="ECO:0007669"/>
    <property type="project" value="UniProtKB-UniRule"/>
</dbReference>
<dbReference type="PANTHER" id="PTHR22807:SF53">
    <property type="entry name" value="RIBOSOMAL RNA SMALL SUBUNIT METHYLTRANSFERASE B-RELATED"/>
    <property type="match status" value="1"/>
</dbReference>
<keyword evidence="3 5" id="KW-0949">S-adenosyl-L-methionine</keyword>
<dbReference type="Pfam" id="PF01189">
    <property type="entry name" value="Methyltr_RsmB-F"/>
    <property type="match status" value="1"/>
</dbReference>